<dbReference type="PROSITE" id="PS51274">
    <property type="entry name" value="GATASE_COBBQ"/>
    <property type="match status" value="1"/>
</dbReference>
<evidence type="ECO:0000256" key="5">
    <source>
        <dbReference type="ARBA" id="ARBA00022605"/>
    </source>
</evidence>
<reference evidence="15" key="2">
    <citation type="submission" date="2021-04" db="EMBL/GenBank/DDBJ databases">
        <authorList>
            <person name="Gilroy R."/>
        </authorList>
    </citation>
    <scope>NUCLEOTIDE SEQUENCE</scope>
    <source>
        <strain evidence="15">B5-657</strain>
    </source>
</reference>
<dbReference type="AlphaFoldDB" id="A0A9E2KC75"/>
<keyword evidence="4 12" id="KW-0963">Cytoplasm</keyword>
<sequence length="209" mass="22961">MNIAIIDYGMGNLKSVKKAFIALDFKAEITAEPEAILKADKVILPGVGAFRDAIDTLNETGFSEAIREVVKKGTPLLGICLGMQLLFDKSYEYGAYEGLGILPGEIVRFKSEHMIEANGERLKVPHMGWNNLEIVKTEPLFKGIEDGSSVYFVHSYYLETTADVVSSYTTYGNRIAVAAQKDNIFATQFHPEKSGAVGLQILKNFGGMK</sequence>
<keyword evidence="6 12" id="KW-0378">Hydrolase</keyword>
<evidence type="ECO:0000313" key="15">
    <source>
        <dbReference type="EMBL" id="MBU3804413.1"/>
    </source>
</evidence>
<evidence type="ECO:0000256" key="2">
    <source>
        <dbReference type="ARBA" id="ARBA00005091"/>
    </source>
</evidence>
<evidence type="ECO:0000256" key="1">
    <source>
        <dbReference type="ARBA" id="ARBA00004496"/>
    </source>
</evidence>
<dbReference type="SUPFAM" id="SSF52317">
    <property type="entry name" value="Class I glutamine amidotransferase-like"/>
    <property type="match status" value="1"/>
</dbReference>
<comment type="function">
    <text evidence="12">IGPS catalyzes the conversion of PRFAR and glutamine to IGP, AICAR and glutamate. The HisH subunit catalyzes the hydrolysis of glutamine to glutamate and ammonia as part of the synthesis of IGP and AICAR. The resulting ammonia molecule is channeled to the active site of HisF.</text>
</comment>
<dbReference type="GO" id="GO:0016829">
    <property type="term" value="F:lyase activity"/>
    <property type="evidence" value="ECO:0007669"/>
    <property type="project" value="UniProtKB-KW"/>
</dbReference>
<keyword evidence="7 12" id="KW-0315">Glutamine amidotransferase</keyword>
<dbReference type="InterPro" id="IPR010139">
    <property type="entry name" value="Imidazole-glycPsynth_HisH"/>
</dbReference>
<dbReference type="EC" id="3.5.1.2" evidence="12"/>
<dbReference type="EMBL" id="JAHLFQ010000147">
    <property type="protein sequence ID" value="MBU3804413.1"/>
    <property type="molecule type" value="Genomic_DNA"/>
</dbReference>
<evidence type="ECO:0000256" key="4">
    <source>
        <dbReference type="ARBA" id="ARBA00022490"/>
    </source>
</evidence>
<name>A0A9E2KC75_9FIRM</name>
<dbReference type="GO" id="GO:0005737">
    <property type="term" value="C:cytoplasm"/>
    <property type="evidence" value="ECO:0007669"/>
    <property type="project" value="UniProtKB-SubCell"/>
</dbReference>
<dbReference type="InterPro" id="IPR029062">
    <property type="entry name" value="Class_I_gatase-like"/>
</dbReference>
<evidence type="ECO:0000256" key="9">
    <source>
        <dbReference type="ARBA" id="ARBA00023239"/>
    </source>
</evidence>
<evidence type="ECO:0000256" key="8">
    <source>
        <dbReference type="ARBA" id="ARBA00023102"/>
    </source>
</evidence>
<feature type="domain" description="Glutamine amidotransferase" evidence="14">
    <location>
        <begin position="5"/>
        <end position="205"/>
    </location>
</feature>
<dbReference type="FunFam" id="3.40.50.880:FF:000009">
    <property type="entry name" value="Imidazole glycerol phosphate synthase subunit HisH"/>
    <property type="match status" value="1"/>
</dbReference>
<proteinExistence type="inferred from homology"/>
<keyword evidence="8 12" id="KW-0368">Histidine biosynthesis</keyword>
<dbReference type="EC" id="4.3.2.10" evidence="12"/>
<evidence type="ECO:0000256" key="13">
    <source>
        <dbReference type="PIRSR" id="PIRSR000495-1"/>
    </source>
</evidence>
<protein>
    <recommendedName>
        <fullName evidence="12">Imidazole glycerol phosphate synthase subunit HisH</fullName>
        <ecNumber evidence="12">4.3.2.10</ecNumber>
    </recommendedName>
    <alternativeName>
        <fullName evidence="12">IGP synthase glutaminase subunit</fullName>
        <ecNumber evidence="12">3.5.1.2</ecNumber>
    </alternativeName>
    <alternativeName>
        <fullName evidence="12">IGP synthase subunit HisH</fullName>
    </alternativeName>
    <alternativeName>
        <fullName evidence="12">ImGP synthase subunit HisH</fullName>
        <shortName evidence="12">IGPS subunit HisH</shortName>
    </alternativeName>
</protein>
<dbReference type="InterPro" id="IPR017926">
    <property type="entry name" value="GATASE"/>
</dbReference>
<evidence type="ECO:0000313" key="16">
    <source>
        <dbReference type="Proteomes" id="UP000824229"/>
    </source>
</evidence>
<dbReference type="GO" id="GO:0000107">
    <property type="term" value="F:imidazoleglycerol-phosphate synthase activity"/>
    <property type="evidence" value="ECO:0007669"/>
    <property type="project" value="UniProtKB-UniRule"/>
</dbReference>
<keyword evidence="5 12" id="KW-0028">Amino-acid biosynthesis</keyword>
<accession>A0A9E2KC75</accession>
<dbReference type="GO" id="GO:0000105">
    <property type="term" value="P:L-histidine biosynthetic process"/>
    <property type="evidence" value="ECO:0007669"/>
    <property type="project" value="UniProtKB-UniRule"/>
</dbReference>
<keyword evidence="9 12" id="KW-0456">Lyase</keyword>
<dbReference type="NCBIfam" id="TIGR01855">
    <property type="entry name" value="IMP_synth_hisH"/>
    <property type="match status" value="1"/>
</dbReference>
<evidence type="ECO:0000256" key="10">
    <source>
        <dbReference type="ARBA" id="ARBA00047838"/>
    </source>
</evidence>
<comment type="subunit">
    <text evidence="3 12">Heterodimer of HisH and HisF.</text>
</comment>
<comment type="caution">
    <text evidence="15">The sequence shown here is derived from an EMBL/GenBank/DDBJ whole genome shotgun (WGS) entry which is preliminary data.</text>
</comment>
<evidence type="ECO:0000256" key="11">
    <source>
        <dbReference type="ARBA" id="ARBA00049534"/>
    </source>
</evidence>
<dbReference type="Pfam" id="PF00117">
    <property type="entry name" value="GATase"/>
    <property type="match status" value="1"/>
</dbReference>
<dbReference type="Gene3D" id="3.40.50.880">
    <property type="match status" value="1"/>
</dbReference>
<dbReference type="Proteomes" id="UP000824229">
    <property type="component" value="Unassembled WGS sequence"/>
</dbReference>
<dbReference type="HAMAP" id="MF_00278">
    <property type="entry name" value="HisH"/>
    <property type="match status" value="1"/>
</dbReference>
<feature type="active site" description="Nucleophile" evidence="12 13">
    <location>
        <position position="80"/>
    </location>
</feature>
<feature type="active site" evidence="12 13">
    <location>
        <position position="192"/>
    </location>
</feature>
<gene>
    <name evidence="12 15" type="primary">hisH</name>
    <name evidence="15" type="ORF">H9872_06625</name>
</gene>
<dbReference type="GO" id="GO:0004359">
    <property type="term" value="F:glutaminase activity"/>
    <property type="evidence" value="ECO:0007669"/>
    <property type="project" value="UniProtKB-EC"/>
</dbReference>
<evidence type="ECO:0000256" key="3">
    <source>
        <dbReference type="ARBA" id="ARBA00011152"/>
    </source>
</evidence>
<evidence type="ECO:0000259" key="14">
    <source>
        <dbReference type="Pfam" id="PF00117"/>
    </source>
</evidence>
<dbReference type="PANTHER" id="PTHR42701">
    <property type="entry name" value="IMIDAZOLE GLYCEROL PHOSPHATE SYNTHASE SUBUNIT HISH"/>
    <property type="match status" value="1"/>
</dbReference>
<dbReference type="PIRSF" id="PIRSF000495">
    <property type="entry name" value="Amidotransf_hisH"/>
    <property type="match status" value="1"/>
</dbReference>
<evidence type="ECO:0000256" key="12">
    <source>
        <dbReference type="HAMAP-Rule" id="MF_00278"/>
    </source>
</evidence>
<comment type="pathway">
    <text evidence="2 12">Amino-acid biosynthesis; L-histidine biosynthesis; L-histidine from 5-phospho-alpha-D-ribose 1-diphosphate: step 5/9.</text>
</comment>
<dbReference type="PROSITE" id="PS51273">
    <property type="entry name" value="GATASE_TYPE_1"/>
    <property type="match status" value="1"/>
</dbReference>
<comment type="subcellular location">
    <subcellularLocation>
        <location evidence="1 12">Cytoplasm</location>
    </subcellularLocation>
</comment>
<dbReference type="PANTHER" id="PTHR42701:SF1">
    <property type="entry name" value="IMIDAZOLE GLYCEROL PHOSPHATE SYNTHASE SUBUNIT HISH"/>
    <property type="match status" value="1"/>
</dbReference>
<comment type="catalytic activity">
    <reaction evidence="10 12">
        <text>5-[(5-phospho-1-deoxy-D-ribulos-1-ylimino)methylamino]-1-(5-phospho-beta-D-ribosyl)imidazole-4-carboxamide + L-glutamine = D-erythro-1-(imidazol-4-yl)glycerol 3-phosphate + 5-amino-1-(5-phospho-beta-D-ribosyl)imidazole-4-carboxamide + L-glutamate + H(+)</text>
        <dbReference type="Rhea" id="RHEA:24793"/>
        <dbReference type="ChEBI" id="CHEBI:15378"/>
        <dbReference type="ChEBI" id="CHEBI:29985"/>
        <dbReference type="ChEBI" id="CHEBI:58278"/>
        <dbReference type="ChEBI" id="CHEBI:58359"/>
        <dbReference type="ChEBI" id="CHEBI:58475"/>
        <dbReference type="ChEBI" id="CHEBI:58525"/>
        <dbReference type="EC" id="4.3.2.10"/>
    </reaction>
</comment>
<comment type="catalytic activity">
    <reaction evidence="11 12">
        <text>L-glutamine + H2O = L-glutamate + NH4(+)</text>
        <dbReference type="Rhea" id="RHEA:15889"/>
        <dbReference type="ChEBI" id="CHEBI:15377"/>
        <dbReference type="ChEBI" id="CHEBI:28938"/>
        <dbReference type="ChEBI" id="CHEBI:29985"/>
        <dbReference type="ChEBI" id="CHEBI:58359"/>
        <dbReference type="EC" id="3.5.1.2"/>
    </reaction>
</comment>
<organism evidence="15 16">
    <name type="scientific">Candidatus Cellulosilyticum pullistercoris</name>
    <dbReference type="NCBI Taxonomy" id="2838521"/>
    <lineage>
        <taxon>Bacteria</taxon>
        <taxon>Bacillati</taxon>
        <taxon>Bacillota</taxon>
        <taxon>Clostridia</taxon>
        <taxon>Lachnospirales</taxon>
        <taxon>Cellulosilyticaceae</taxon>
        <taxon>Cellulosilyticum</taxon>
    </lineage>
</organism>
<dbReference type="CDD" id="cd01748">
    <property type="entry name" value="GATase1_IGP_Synthase"/>
    <property type="match status" value="1"/>
</dbReference>
<evidence type="ECO:0000256" key="6">
    <source>
        <dbReference type="ARBA" id="ARBA00022801"/>
    </source>
</evidence>
<evidence type="ECO:0000256" key="7">
    <source>
        <dbReference type="ARBA" id="ARBA00022962"/>
    </source>
</evidence>
<feature type="active site" evidence="12 13">
    <location>
        <position position="190"/>
    </location>
</feature>
<reference evidence="15" key="1">
    <citation type="journal article" date="2021" name="PeerJ">
        <title>Extensive microbial diversity within the chicken gut microbiome revealed by metagenomics and culture.</title>
        <authorList>
            <person name="Gilroy R."/>
            <person name="Ravi A."/>
            <person name="Getino M."/>
            <person name="Pursley I."/>
            <person name="Horton D.L."/>
            <person name="Alikhan N.F."/>
            <person name="Baker D."/>
            <person name="Gharbi K."/>
            <person name="Hall N."/>
            <person name="Watson M."/>
            <person name="Adriaenssens E.M."/>
            <person name="Foster-Nyarko E."/>
            <person name="Jarju S."/>
            <person name="Secka A."/>
            <person name="Antonio M."/>
            <person name="Oren A."/>
            <person name="Chaudhuri R.R."/>
            <person name="La Ragione R."/>
            <person name="Hildebrand F."/>
            <person name="Pallen M.J."/>
        </authorList>
    </citation>
    <scope>NUCLEOTIDE SEQUENCE</scope>
    <source>
        <strain evidence="15">B5-657</strain>
    </source>
</reference>